<feature type="region of interest" description="Disordered" evidence="1">
    <location>
        <begin position="67"/>
        <end position="103"/>
    </location>
</feature>
<organism evidence="2 3">
    <name type="scientific">Forsythia ovata</name>
    <dbReference type="NCBI Taxonomy" id="205694"/>
    <lineage>
        <taxon>Eukaryota</taxon>
        <taxon>Viridiplantae</taxon>
        <taxon>Streptophyta</taxon>
        <taxon>Embryophyta</taxon>
        <taxon>Tracheophyta</taxon>
        <taxon>Spermatophyta</taxon>
        <taxon>Magnoliopsida</taxon>
        <taxon>eudicotyledons</taxon>
        <taxon>Gunneridae</taxon>
        <taxon>Pentapetalae</taxon>
        <taxon>asterids</taxon>
        <taxon>lamiids</taxon>
        <taxon>Lamiales</taxon>
        <taxon>Oleaceae</taxon>
        <taxon>Forsythieae</taxon>
        <taxon>Forsythia</taxon>
    </lineage>
</organism>
<comment type="caution">
    <text evidence="2">The sequence shown here is derived from an EMBL/GenBank/DDBJ whole genome shotgun (WGS) entry which is preliminary data.</text>
</comment>
<sequence length="103" mass="11165">MGTSGSVPVRDFVNRVRQLPTRSCSSALVDWFTGYQFVSAVLSALQDSAASGSMSPKMHLLRERAAIHGSISPLPTPPPPPPLLPMHEEELDSSNDEDYLSDL</sequence>
<accession>A0ABD1W977</accession>
<proteinExistence type="predicted"/>
<evidence type="ECO:0000313" key="3">
    <source>
        <dbReference type="Proteomes" id="UP001604277"/>
    </source>
</evidence>
<name>A0ABD1W977_9LAMI</name>
<feature type="compositionally biased region" description="Acidic residues" evidence="1">
    <location>
        <begin position="89"/>
        <end position="103"/>
    </location>
</feature>
<reference evidence="3" key="1">
    <citation type="submission" date="2024-07" db="EMBL/GenBank/DDBJ databases">
        <title>Two chromosome-level genome assemblies of Korean endemic species Abeliophyllum distichum and Forsythia ovata (Oleaceae).</title>
        <authorList>
            <person name="Jang H."/>
        </authorList>
    </citation>
    <scope>NUCLEOTIDE SEQUENCE [LARGE SCALE GENOMIC DNA]</scope>
</reference>
<evidence type="ECO:0000313" key="2">
    <source>
        <dbReference type="EMBL" id="KAL2546111.1"/>
    </source>
</evidence>
<gene>
    <name evidence="2" type="ORF">Fot_15344</name>
</gene>
<feature type="compositionally biased region" description="Pro residues" evidence="1">
    <location>
        <begin position="74"/>
        <end position="84"/>
    </location>
</feature>
<dbReference type="Proteomes" id="UP001604277">
    <property type="component" value="Unassembled WGS sequence"/>
</dbReference>
<dbReference type="EMBL" id="JBFOLJ010000004">
    <property type="protein sequence ID" value="KAL2546111.1"/>
    <property type="molecule type" value="Genomic_DNA"/>
</dbReference>
<dbReference type="AlphaFoldDB" id="A0ABD1W977"/>
<protein>
    <submittedName>
        <fullName evidence="2">Uncharacterized protein</fullName>
    </submittedName>
</protein>
<keyword evidence="3" id="KW-1185">Reference proteome</keyword>
<evidence type="ECO:0000256" key="1">
    <source>
        <dbReference type="SAM" id="MobiDB-lite"/>
    </source>
</evidence>